<reference evidence="1" key="2">
    <citation type="submission" date="2023-06" db="EMBL/GenBank/DDBJ databases">
        <authorList>
            <consortium name="Lawrence Berkeley National Laboratory"/>
            <person name="Haridas S."/>
            <person name="Hensen N."/>
            <person name="Bonometti L."/>
            <person name="Westerberg I."/>
            <person name="Brannstrom I.O."/>
            <person name="Guillou S."/>
            <person name="Cros-Aarteil S."/>
            <person name="Calhoun S."/>
            <person name="Kuo A."/>
            <person name="Mondo S."/>
            <person name="Pangilinan J."/>
            <person name="Riley R."/>
            <person name="Labutti K."/>
            <person name="Andreopoulos B."/>
            <person name="Lipzen A."/>
            <person name="Chen C."/>
            <person name="Yanf M."/>
            <person name="Daum C."/>
            <person name="Ng V."/>
            <person name="Clum A."/>
            <person name="Steindorff A."/>
            <person name="Ohm R."/>
            <person name="Martin F."/>
            <person name="Silar P."/>
            <person name="Natvig D."/>
            <person name="Lalanne C."/>
            <person name="Gautier V."/>
            <person name="Ament-Velasquez S.L."/>
            <person name="Kruys A."/>
            <person name="Hutchinson M.I."/>
            <person name="Powell A.J."/>
            <person name="Barry K."/>
            <person name="Miller A.N."/>
            <person name="Grigoriev I.V."/>
            <person name="Debuchy R."/>
            <person name="Gladieux P."/>
            <person name="Thoren M.H."/>
            <person name="Johannesson H."/>
        </authorList>
    </citation>
    <scope>NUCLEOTIDE SEQUENCE</scope>
    <source>
        <strain evidence="1">CBS 168.71</strain>
    </source>
</reference>
<organism evidence="1 2">
    <name type="scientific">Chaetomium fimeti</name>
    <dbReference type="NCBI Taxonomy" id="1854472"/>
    <lineage>
        <taxon>Eukaryota</taxon>
        <taxon>Fungi</taxon>
        <taxon>Dikarya</taxon>
        <taxon>Ascomycota</taxon>
        <taxon>Pezizomycotina</taxon>
        <taxon>Sordariomycetes</taxon>
        <taxon>Sordariomycetidae</taxon>
        <taxon>Sordariales</taxon>
        <taxon>Chaetomiaceae</taxon>
        <taxon>Chaetomium</taxon>
    </lineage>
</organism>
<gene>
    <name evidence="1" type="ORF">B0H64DRAFT_141495</name>
</gene>
<comment type="caution">
    <text evidence="1">The sequence shown here is derived from an EMBL/GenBank/DDBJ whole genome shotgun (WGS) entry which is preliminary data.</text>
</comment>
<evidence type="ECO:0000313" key="1">
    <source>
        <dbReference type="EMBL" id="KAK3295194.1"/>
    </source>
</evidence>
<reference evidence="1" key="1">
    <citation type="journal article" date="2023" name="Mol. Phylogenet. Evol.">
        <title>Genome-scale phylogeny and comparative genomics of the fungal order Sordariales.</title>
        <authorList>
            <person name="Hensen N."/>
            <person name="Bonometti L."/>
            <person name="Westerberg I."/>
            <person name="Brannstrom I.O."/>
            <person name="Guillou S."/>
            <person name="Cros-Aarteil S."/>
            <person name="Calhoun S."/>
            <person name="Haridas S."/>
            <person name="Kuo A."/>
            <person name="Mondo S."/>
            <person name="Pangilinan J."/>
            <person name="Riley R."/>
            <person name="LaButti K."/>
            <person name="Andreopoulos B."/>
            <person name="Lipzen A."/>
            <person name="Chen C."/>
            <person name="Yan M."/>
            <person name="Daum C."/>
            <person name="Ng V."/>
            <person name="Clum A."/>
            <person name="Steindorff A."/>
            <person name="Ohm R.A."/>
            <person name="Martin F."/>
            <person name="Silar P."/>
            <person name="Natvig D.O."/>
            <person name="Lalanne C."/>
            <person name="Gautier V."/>
            <person name="Ament-Velasquez S.L."/>
            <person name="Kruys A."/>
            <person name="Hutchinson M.I."/>
            <person name="Powell A.J."/>
            <person name="Barry K."/>
            <person name="Miller A.N."/>
            <person name="Grigoriev I.V."/>
            <person name="Debuchy R."/>
            <person name="Gladieux P."/>
            <person name="Hiltunen Thoren M."/>
            <person name="Johannesson H."/>
        </authorList>
    </citation>
    <scope>NUCLEOTIDE SEQUENCE</scope>
    <source>
        <strain evidence="1">CBS 168.71</strain>
    </source>
</reference>
<dbReference type="AlphaFoldDB" id="A0AAE0HEQ7"/>
<evidence type="ECO:0000313" key="2">
    <source>
        <dbReference type="Proteomes" id="UP001278766"/>
    </source>
</evidence>
<accession>A0AAE0HEQ7</accession>
<dbReference type="Proteomes" id="UP001278766">
    <property type="component" value="Unassembled WGS sequence"/>
</dbReference>
<dbReference type="RefSeq" id="XP_062658708.1">
    <property type="nucleotide sequence ID" value="XM_062798276.1"/>
</dbReference>
<proteinExistence type="predicted"/>
<keyword evidence="2" id="KW-1185">Reference proteome</keyword>
<sequence>MYLQVPRAMGGLRKVILVQGKPCREQSSGCSGSGAREINYVSSKHFKIWWASRRGCTGQPSSREALPFWEERSDQKFSSWWLTHWVNASHWGFAIVVVSKSCRPRRSCRPQLQEARSTASHPRQVRAPSLRGGISATVTSIFATPSRAVDGIPCKHSNPRTGFPSLVMIVGSVVASLPRFPSIGDGRARCPRWVGGSCRTQIAVSALGHSAPFYSSGGPHSGPSFEVKLCRQSRTSPLPL</sequence>
<dbReference type="GeneID" id="87835224"/>
<dbReference type="EMBL" id="JAUEPN010000004">
    <property type="protein sequence ID" value="KAK3295194.1"/>
    <property type="molecule type" value="Genomic_DNA"/>
</dbReference>
<protein>
    <submittedName>
        <fullName evidence="1">Uncharacterized protein</fullName>
    </submittedName>
</protein>
<name>A0AAE0HEQ7_9PEZI</name>